<evidence type="ECO:0000256" key="1">
    <source>
        <dbReference type="SAM" id="MobiDB-lite"/>
    </source>
</evidence>
<evidence type="ECO:0000313" key="3">
    <source>
        <dbReference type="EMBL" id="SEK13943.1"/>
    </source>
</evidence>
<feature type="region of interest" description="Disordered" evidence="1">
    <location>
        <begin position="22"/>
        <end position="88"/>
    </location>
</feature>
<evidence type="ECO:0000256" key="2">
    <source>
        <dbReference type="SAM" id="SignalP"/>
    </source>
</evidence>
<reference evidence="3 4" key="1">
    <citation type="submission" date="2016-10" db="EMBL/GenBank/DDBJ databases">
        <authorList>
            <person name="Varghese N."/>
            <person name="Submissions S."/>
        </authorList>
    </citation>
    <scope>NUCLEOTIDE SEQUENCE [LARGE SCALE GENOMIC DNA]</scope>
    <source>
        <strain evidence="3 4">LMG 22274</strain>
    </source>
</reference>
<gene>
    <name evidence="3" type="ORF">SAMN05216550_1262</name>
</gene>
<dbReference type="EMBL" id="FNZM01000026">
    <property type="protein sequence ID" value="SEK13943.1"/>
    <property type="molecule type" value="Genomic_DNA"/>
</dbReference>
<dbReference type="AlphaFoldDB" id="A0AAQ1GMZ5"/>
<sequence>MNKRDHLLLISALAAAVTCDPAMAQGTGPSPYGSELGQHTTAPGSKGDRELSAKQQAHPPGKKSHRQAGAFNGASAPRAHPSDDTGAQ</sequence>
<evidence type="ECO:0008006" key="5">
    <source>
        <dbReference type="Google" id="ProtNLM"/>
    </source>
</evidence>
<organism evidence="3 4">
    <name type="scientific">Paraburkholderia tropica</name>
    <dbReference type="NCBI Taxonomy" id="92647"/>
    <lineage>
        <taxon>Bacteria</taxon>
        <taxon>Pseudomonadati</taxon>
        <taxon>Pseudomonadota</taxon>
        <taxon>Betaproteobacteria</taxon>
        <taxon>Burkholderiales</taxon>
        <taxon>Burkholderiaceae</taxon>
        <taxon>Paraburkholderia</taxon>
    </lineage>
</organism>
<dbReference type="RefSeq" id="WP_124263279.1">
    <property type="nucleotide sequence ID" value="NZ_CADFGN010000019.1"/>
</dbReference>
<protein>
    <recommendedName>
        <fullName evidence="5">Lipoprotein</fullName>
    </recommendedName>
</protein>
<accession>A0AAQ1GMZ5</accession>
<feature type="chain" id="PRO_5042850935" description="Lipoprotein" evidence="2">
    <location>
        <begin position="25"/>
        <end position="88"/>
    </location>
</feature>
<name>A0AAQ1GMZ5_9BURK</name>
<comment type="caution">
    <text evidence="3">The sequence shown here is derived from an EMBL/GenBank/DDBJ whole genome shotgun (WGS) entry which is preliminary data.</text>
</comment>
<evidence type="ECO:0000313" key="4">
    <source>
        <dbReference type="Proteomes" id="UP000183529"/>
    </source>
</evidence>
<dbReference type="Proteomes" id="UP000183529">
    <property type="component" value="Unassembled WGS sequence"/>
</dbReference>
<proteinExistence type="predicted"/>
<keyword evidence="2" id="KW-0732">Signal</keyword>
<feature type="signal peptide" evidence="2">
    <location>
        <begin position="1"/>
        <end position="24"/>
    </location>
</feature>